<keyword evidence="2" id="KW-1185">Reference proteome</keyword>
<evidence type="ECO:0000313" key="2">
    <source>
        <dbReference type="Proteomes" id="UP001589619"/>
    </source>
</evidence>
<accession>A0ABV5W6Q4</accession>
<proteinExistence type="predicted"/>
<comment type="caution">
    <text evidence="1">The sequence shown here is derived from an EMBL/GenBank/DDBJ whole genome shotgun (WGS) entry which is preliminary data.</text>
</comment>
<sequence length="171" mass="19231">MTNPNLNVTRPYEEFNQAFVRLGFLPAEREGRKVIQLTFFSPDRSDKIVYRIPFISDDSERITLLVQEAEFGGGWGGSNIIPEGIQEEAHYKLCILVGQTVEEAAGELFQEADACYAAFSDRWEEEDGQSAVNGVMAPEEQDLIRLGKEMKAMKTNSELEQEGLIPDPIQN</sequence>
<dbReference type="Proteomes" id="UP001589619">
    <property type="component" value="Unassembled WGS sequence"/>
</dbReference>
<dbReference type="EMBL" id="JBHMAG010000020">
    <property type="protein sequence ID" value="MFB9756067.1"/>
    <property type="molecule type" value="Genomic_DNA"/>
</dbReference>
<gene>
    <name evidence="1" type="ORF">ACFFNY_31205</name>
</gene>
<protein>
    <submittedName>
        <fullName evidence="1">Uncharacterized protein</fullName>
    </submittedName>
</protein>
<dbReference type="RefSeq" id="WP_344913336.1">
    <property type="nucleotide sequence ID" value="NZ_BAAAYO010000012.1"/>
</dbReference>
<organism evidence="1 2">
    <name type="scientific">Paenibacillus hodogayensis</name>
    <dbReference type="NCBI Taxonomy" id="279208"/>
    <lineage>
        <taxon>Bacteria</taxon>
        <taxon>Bacillati</taxon>
        <taxon>Bacillota</taxon>
        <taxon>Bacilli</taxon>
        <taxon>Bacillales</taxon>
        <taxon>Paenibacillaceae</taxon>
        <taxon>Paenibacillus</taxon>
    </lineage>
</organism>
<name>A0ABV5W6Q4_9BACL</name>
<reference evidence="1 2" key="1">
    <citation type="submission" date="2024-09" db="EMBL/GenBank/DDBJ databases">
        <authorList>
            <person name="Sun Q."/>
            <person name="Mori K."/>
        </authorList>
    </citation>
    <scope>NUCLEOTIDE SEQUENCE [LARGE SCALE GENOMIC DNA]</scope>
    <source>
        <strain evidence="1 2">JCM 12520</strain>
    </source>
</reference>
<evidence type="ECO:0000313" key="1">
    <source>
        <dbReference type="EMBL" id="MFB9756067.1"/>
    </source>
</evidence>